<dbReference type="Proteomes" id="UP000595426">
    <property type="component" value="Chromosome"/>
</dbReference>
<reference evidence="3 4" key="1">
    <citation type="submission" date="2020-12" db="EMBL/GenBank/DDBJ databases">
        <title>FDA dAtabase for Regulatory Grade micrObial Sequences (FDA-ARGOS): Supporting development and validation of Infectious Disease Dx tests.</title>
        <authorList>
            <person name="Kerrigan L."/>
            <person name="Long C."/>
            <person name="Tallon L."/>
            <person name="Sadzewicz L."/>
            <person name="Zhao X."/>
            <person name="Boylan J."/>
            <person name="Ott S."/>
            <person name="Bowen H."/>
            <person name="Vavikolanu K."/>
            <person name="Mehta A."/>
            <person name="Aluvathingal J."/>
            <person name="Nadendla S."/>
            <person name="Yan Y."/>
            <person name="Sichtig H."/>
        </authorList>
    </citation>
    <scope>NUCLEOTIDE SEQUENCE [LARGE SCALE GENOMIC DNA]</scope>
    <source>
        <strain evidence="3 4">FDAARGOS_1031</strain>
    </source>
</reference>
<dbReference type="GeneID" id="93131588"/>
<dbReference type="Gene3D" id="3.30.70.3420">
    <property type="match status" value="1"/>
</dbReference>
<keyword evidence="2" id="KW-0732">Signal</keyword>
<name>A0A7T7UVY8_9FLAO</name>
<dbReference type="EMBL" id="CP067018">
    <property type="protein sequence ID" value="QQN57212.1"/>
    <property type="molecule type" value="Genomic_DNA"/>
</dbReference>
<dbReference type="OrthoDB" id="73186at2"/>
<feature type="signal peptide" evidence="2">
    <location>
        <begin position="1"/>
        <end position="18"/>
    </location>
</feature>
<keyword evidence="4" id="KW-1185">Reference proteome</keyword>
<feature type="chain" id="PRO_5032580423" description="DUF4174 domain-containing protein" evidence="2">
    <location>
        <begin position="19"/>
        <end position="140"/>
    </location>
</feature>
<evidence type="ECO:0008006" key="5">
    <source>
        <dbReference type="Google" id="ProtNLM"/>
    </source>
</evidence>
<proteinExistence type="inferred from homology"/>
<protein>
    <recommendedName>
        <fullName evidence="5">DUF4174 domain-containing protein</fullName>
    </recommendedName>
</protein>
<sequence>MKKIALILLTALSISANAQTKQSNMKEQKNYTIMLLMNATAKWLSLNRAERSAFFEKEVIPIFSKVGENTKINLYDSEYFHSSVSDFMIINTTHLDEYELIIELLRDTKIYGAPYFDIKDIIIGQENLFESFNEKFKSFN</sequence>
<evidence type="ECO:0000256" key="1">
    <source>
        <dbReference type="ARBA" id="ARBA00006869"/>
    </source>
</evidence>
<dbReference type="AlphaFoldDB" id="A0A7T7UVY8"/>
<dbReference type="Pfam" id="PF17074">
    <property type="entry name" value="Darcynin"/>
    <property type="match status" value="1"/>
</dbReference>
<evidence type="ECO:0000256" key="2">
    <source>
        <dbReference type="SAM" id="SignalP"/>
    </source>
</evidence>
<gene>
    <name evidence="3" type="ORF">I6H88_12175</name>
</gene>
<dbReference type="InterPro" id="IPR031409">
    <property type="entry name" value="Darcynin"/>
</dbReference>
<dbReference type="RefSeq" id="WP_052114667.1">
    <property type="nucleotide sequence ID" value="NZ_CBCSDR010000009.1"/>
</dbReference>
<evidence type="ECO:0000313" key="3">
    <source>
        <dbReference type="EMBL" id="QQN57212.1"/>
    </source>
</evidence>
<accession>A0A7T7UVY8</accession>
<comment type="similarity">
    <text evidence="1">Belongs to the darcynin family.</text>
</comment>
<dbReference type="KEGG" id="egm:AYC65_01645"/>
<evidence type="ECO:0000313" key="4">
    <source>
        <dbReference type="Proteomes" id="UP000595426"/>
    </source>
</evidence>
<organism evidence="3 4">
    <name type="scientific">Elizabethkingia bruuniana</name>
    <dbReference type="NCBI Taxonomy" id="1756149"/>
    <lineage>
        <taxon>Bacteria</taxon>
        <taxon>Pseudomonadati</taxon>
        <taxon>Bacteroidota</taxon>
        <taxon>Flavobacteriia</taxon>
        <taxon>Flavobacteriales</taxon>
        <taxon>Weeksellaceae</taxon>
        <taxon>Elizabethkingia</taxon>
    </lineage>
</organism>